<dbReference type="NCBIfam" id="TIGR03476">
    <property type="entry name" value="HpnL"/>
    <property type="match status" value="1"/>
</dbReference>
<evidence type="ECO:0000256" key="6">
    <source>
        <dbReference type="SAM" id="Phobius"/>
    </source>
</evidence>
<dbReference type="InterPro" id="IPR022791">
    <property type="entry name" value="L-PG_synthase/AglD"/>
</dbReference>
<evidence type="ECO:0000256" key="2">
    <source>
        <dbReference type="ARBA" id="ARBA00022475"/>
    </source>
</evidence>
<feature type="transmembrane region" description="Helical" evidence="6">
    <location>
        <begin position="273"/>
        <end position="290"/>
    </location>
</feature>
<evidence type="ECO:0000256" key="1">
    <source>
        <dbReference type="ARBA" id="ARBA00004651"/>
    </source>
</evidence>
<comment type="caution">
    <text evidence="7">The sequence shown here is derived from an EMBL/GenBank/DDBJ whole genome shotgun (WGS) entry which is preliminary data.</text>
</comment>
<dbReference type="OrthoDB" id="7348988at2"/>
<name>A0A437MJW6_9PROT</name>
<keyword evidence="3 6" id="KW-0812">Transmembrane</keyword>
<dbReference type="EMBL" id="SACL01000002">
    <property type="protein sequence ID" value="RVT97932.1"/>
    <property type="molecule type" value="Genomic_DNA"/>
</dbReference>
<protein>
    <recommendedName>
        <fullName evidence="9">Flippase-like domain-containing protein</fullName>
    </recommendedName>
</protein>
<keyword evidence="2" id="KW-1003">Cell membrane</keyword>
<dbReference type="GO" id="GO:0005886">
    <property type="term" value="C:plasma membrane"/>
    <property type="evidence" value="ECO:0007669"/>
    <property type="project" value="UniProtKB-SubCell"/>
</dbReference>
<sequence length="317" mass="33391">MNRIGLIAAVAGLGFAVWVVWQQDWAEVSALLAGAGASLFLVAFAHVLPMAVNAQAWAMLIPGAKRPSLPGMTLQVWIRESINGLLPVGRIGGEVVCFRLLRRWGVRGPAAAGSMMADLALSMISQMLFSLLGLALLSAGGAVVGWLTILLGTLAGLLLAGATIMAMRANWLSRAIDVLNGLAKDRLAGLAAGTRRLDTYMRRLWRRPRAAVLCTVWQFAAWVVGAVEIWVAGWALGLPISWADALMIEALIQALSSAAFLVPGALGIQEAGFVGLAVLAGLPPAAGAALGLARRFRDVVVFLPGLAAWAWMERSGK</sequence>
<accession>A0A437MJW6</accession>
<evidence type="ECO:0000313" key="8">
    <source>
        <dbReference type="Proteomes" id="UP000282957"/>
    </source>
</evidence>
<feature type="transmembrane region" description="Helical" evidence="6">
    <location>
        <begin position="210"/>
        <end position="233"/>
    </location>
</feature>
<dbReference type="Proteomes" id="UP000282957">
    <property type="component" value="Unassembled WGS sequence"/>
</dbReference>
<keyword evidence="5 6" id="KW-0472">Membrane</keyword>
<gene>
    <name evidence="7" type="ORF">EOD42_09100</name>
</gene>
<evidence type="ECO:0000313" key="7">
    <source>
        <dbReference type="EMBL" id="RVT97932.1"/>
    </source>
</evidence>
<proteinExistence type="predicted"/>
<evidence type="ECO:0008006" key="9">
    <source>
        <dbReference type="Google" id="ProtNLM"/>
    </source>
</evidence>
<dbReference type="PANTHER" id="PTHR39087:SF2">
    <property type="entry name" value="UPF0104 MEMBRANE PROTEIN MJ1595"/>
    <property type="match status" value="1"/>
</dbReference>
<dbReference type="RefSeq" id="WP_127787161.1">
    <property type="nucleotide sequence ID" value="NZ_SACL01000002.1"/>
</dbReference>
<dbReference type="Pfam" id="PF03706">
    <property type="entry name" value="LPG_synthase_TM"/>
    <property type="match status" value="1"/>
</dbReference>
<keyword evidence="8" id="KW-1185">Reference proteome</keyword>
<comment type="subcellular location">
    <subcellularLocation>
        <location evidence="1">Cell membrane</location>
        <topology evidence="1">Multi-pass membrane protein</topology>
    </subcellularLocation>
</comment>
<dbReference type="PANTHER" id="PTHR39087">
    <property type="entry name" value="UPF0104 MEMBRANE PROTEIN MJ1595"/>
    <property type="match status" value="1"/>
</dbReference>
<evidence type="ECO:0000256" key="3">
    <source>
        <dbReference type="ARBA" id="ARBA00022692"/>
    </source>
</evidence>
<reference evidence="7 8" key="1">
    <citation type="submission" date="2019-01" db="EMBL/GenBank/DDBJ databases">
        <authorList>
            <person name="Chen W.-M."/>
        </authorList>
    </citation>
    <scope>NUCLEOTIDE SEQUENCE [LARGE SCALE GENOMIC DNA]</scope>
    <source>
        <strain evidence="7 8">CCP-6</strain>
    </source>
</reference>
<evidence type="ECO:0000256" key="4">
    <source>
        <dbReference type="ARBA" id="ARBA00022989"/>
    </source>
</evidence>
<feature type="transmembrane region" description="Helical" evidence="6">
    <location>
        <begin position="143"/>
        <end position="166"/>
    </location>
</feature>
<keyword evidence="4 6" id="KW-1133">Transmembrane helix</keyword>
<feature type="transmembrane region" description="Helical" evidence="6">
    <location>
        <begin position="32"/>
        <end position="52"/>
    </location>
</feature>
<evidence type="ECO:0000256" key="5">
    <source>
        <dbReference type="ARBA" id="ARBA00023136"/>
    </source>
</evidence>
<dbReference type="AlphaFoldDB" id="A0A437MJW6"/>
<organism evidence="7 8">
    <name type="scientific">Rhodovarius crocodyli</name>
    <dbReference type="NCBI Taxonomy" id="1979269"/>
    <lineage>
        <taxon>Bacteria</taxon>
        <taxon>Pseudomonadati</taxon>
        <taxon>Pseudomonadota</taxon>
        <taxon>Alphaproteobacteria</taxon>
        <taxon>Acetobacterales</taxon>
        <taxon>Roseomonadaceae</taxon>
        <taxon>Rhodovarius</taxon>
    </lineage>
</organism>